<sequence length="210" mass="23271">MIPCRDGDRLQDYLDGLLPESEHRALRTHLERCDACRSELALYERLLERLDAIPIRDPGVALTERILDRVVPSRVRARWTSAIGWSYTAVSSALTFVLISWMARPGTSAWLESRFADLYFQYTSEAIFTLHTLTAALLQVGDGWGLLGVIGERALPLVRAFALPLASPMVVGISSLAAVTAALLLAWLSPHSLTSRILRKGERNVEVVGF</sequence>
<dbReference type="Pfam" id="PF13490">
    <property type="entry name" value="zf-HC2"/>
    <property type="match status" value="1"/>
</dbReference>
<reference evidence="3 4" key="1">
    <citation type="submission" date="2020-04" db="EMBL/GenBank/DDBJ databases">
        <title>Metagenomic profiling of ammonia- and methane-oxidizing microorganisms in a Dutch drinking water treatment plant.</title>
        <authorList>
            <person name="Poghosyan L."/>
            <person name="Leucker S."/>
        </authorList>
    </citation>
    <scope>NUCLEOTIDE SEQUENCE [LARGE SCALE GENOMIC DNA]</scope>
    <source>
        <strain evidence="3">S-RSF-IL-03</strain>
    </source>
</reference>
<dbReference type="InterPro" id="IPR041916">
    <property type="entry name" value="Anti_sigma_zinc_sf"/>
</dbReference>
<gene>
    <name evidence="3" type="ORF">HOP12_04345</name>
</gene>
<dbReference type="EMBL" id="JABFRW010000044">
    <property type="protein sequence ID" value="NOT33383.1"/>
    <property type="molecule type" value="Genomic_DNA"/>
</dbReference>
<keyword evidence="1" id="KW-1133">Transmembrane helix</keyword>
<dbReference type="AlphaFoldDB" id="A0A849SIG2"/>
<dbReference type="Proteomes" id="UP000580839">
    <property type="component" value="Unassembled WGS sequence"/>
</dbReference>
<protein>
    <recommendedName>
        <fullName evidence="2">Putative zinc-finger domain-containing protein</fullName>
    </recommendedName>
</protein>
<evidence type="ECO:0000313" key="3">
    <source>
        <dbReference type="EMBL" id="NOT33383.1"/>
    </source>
</evidence>
<feature type="domain" description="Putative zinc-finger" evidence="2">
    <location>
        <begin position="8"/>
        <end position="37"/>
    </location>
</feature>
<evidence type="ECO:0000259" key="2">
    <source>
        <dbReference type="Pfam" id="PF13490"/>
    </source>
</evidence>
<comment type="caution">
    <text evidence="3">The sequence shown here is derived from an EMBL/GenBank/DDBJ whole genome shotgun (WGS) entry which is preliminary data.</text>
</comment>
<accession>A0A849SIG2</accession>
<evidence type="ECO:0000313" key="4">
    <source>
        <dbReference type="Proteomes" id="UP000580839"/>
    </source>
</evidence>
<keyword evidence="1" id="KW-0812">Transmembrane</keyword>
<name>A0A849SIG2_UNCEI</name>
<dbReference type="Gene3D" id="1.10.10.1320">
    <property type="entry name" value="Anti-sigma factor, zinc-finger domain"/>
    <property type="match status" value="1"/>
</dbReference>
<organism evidence="3 4">
    <name type="scientific">Eiseniibacteriota bacterium</name>
    <dbReference type="NCBI Taxonomy" id="2212470"/>
    <lineage>
        <taxon>Bacteria</taxon>
        <taxon>Candidatus Eiseniibacteriota</taxon>
    </lineage>
</organism>
<keyword evidence="1" id="KW-0472">Membrane</keyword>
<evidence type="ECO:0000256" key="1">
    <source>
        <dbReference type="SAM" id="Phobius"/>
    </source>
</evidence>
<dbReference type="InterPro" id="IPR027383">
    <property type="entry name" value="Znf_put"/>
</dbReference>
<feature type="transmembrane region" description="Helical" evidence="1">
    <location>
        <begin position="165"/>
        <end position="188"/>
    </location>
</feature>
<proteinExistence type="predicted"/>
<feature type="transmembrane region" description="Helical" evidence="1">
    <location>
        <begin position="82"/>
        <end position="103"/>
    </location>
</feature>